<evidence type="ECO:0000256" key="3">
    <source>
        <dbReference type="ARBA" id="ARBA00022617"/>
    </source>
</evidence>
<dbReference type="InterPro" id="IPR001128">
    <property type="entry name" value="Cyt_P450"/>
</dbReference>
<dbReference type="GO" id="GO:0005506">
    <property type="term" value="F:iron ion binding"/>
    <property type="evidence" value="ECO:0007669"/>
    <property type="project" value="InterPro"/>
</dbReference>
<keyword evidence="3 8" id="KW-0349">Heme</keyword>
<comment type="similarity">
    <text evidence="2">Belongs to the cytochrome P450 family.</text>
</comment>
<dbReference type="Pfam" id="PF00067">
    <property type="entry name" value="p450"/>
    <property type="match status" value="1"/>
</dbReference>
<dbReference type="PANTHER" id="PTHR24286">
    <property type="entry name" value="CYTOCHROME P450 26"/>
    <property type="match status" value="1"/>
</dbReference>
<sequence length="311" mass="35052">MDSWGTGSVLDPCSSIHEVTFQTMMTTGFFDLSNDIALCSEFKSLVDIVDSPANPYATWCSWLPNMLMFRKIISAVRMYLIVRQQVRMRKASGVTRNDAVQHMLDDGESTTQIFAFILGLSLAGARATGTIVSWLIMRLSTNPEWARNIQAEIQTLLSRTPQTSLSSITLQEWETQTPMLDRCIRETLRTSQPYSAMRRNTGPAFTVGEYAIPTGALVVYPFSDTSLNPAYYPDPRCWDPSREVKKEFICWGAGKHGCKGQRLAMLNMKLVVVSMLTQFDVVVEATDLEPDYNDFMTCRPRGNPSIRVVRK</sequence>
<dbReference type="CDD" id="cd00302">
    <property type="entry name" value="cytochrome_P450"/>
    <property type="match status" value="1"/>
</dbReference>
<dbReference type="GO" id="GO:0016125">
    <property type="term" value="P:sterol metabolic process"/>
    <property type="evidence" value="ECO:0007669"/>
    <property type="project" value="TreeGrafter"/>
</dbReference>
<keyword evidence="4 8" id="KW-0479">Metal-binding</keyword>
<organism evidence="9 10">
    <name type="scientific">Penicillium olsonii</name>
    <dbReference type="NCBI Taxonomy" id="99116"/>
    <lineage>
        <taxon>Eukaryota</taxon>
        <taxon>Fungi</taxon>
        <taxon>Dikarya</taxon>
        <taxon>Ascomycota</taxon>
        <taxon>Pezizomycotina</taxon>
        <taxon>Eurotiomycetes</taxon>
        <taxon>Eurotiomycetidae</taxon>
        <taxon>Eurotiales</taxon>
        <taxon>Aspergillaceae</taxon>
        <taxon>Penicillium</taxon>
    </lineage>
</organism>
<keyword evidence="7" id="KW-0503">Monooxygenase</keyword>
<evidence type="ECO:0008006" key="11">
    <source>
        <dbReference type="Google" id="ProtNLM"/>
    </source>
</evidence>
<dbReference type="InterPro" id="IPR002401">
    <property type="entry name" value="Cyt_P450_E_grp-I"/>
</dbReference>
<keyword evidence="10" id="KW-1185">Reference proteome</keyword>
<comment type="caution">
    <text evidence="9">The sequence shown here is derived from an EMBL/GenBank/DDBJ whole genome shotgun (WGS) entry which is preliminary data.</text>
</comment>
<protein>
    <recommendedName>
        <fullName evidence="11">Cytochrome P450</fullName>
    </recommendedName>
</protein>
<name>A0A9W4HFV7_PENOL</name>
<keyword evidence="6 8" id="KW-0408">Iron</keyword>
<comment type="cofactor">
    <cofactor evidence="1 8">
        <name>heme</name>
        <dbReference type="ChEBI" id="CHEBI:30413"/>
    </cofactor>
</comment>
<dbReference type="GO" id="GO:0004497">
    <property type="term" value="F:monooxygenase activity"/>
    <property type="evidence" value="ECO:0007669"/>
    <property type="project" value="UniProtKB-KW"/>
</dbReference>
<evidence type="ECO:0000256" key="2">
    <source>
        <dbReference type="ARBA" id="ARBA00010617"/>
    </source>
</evidence>
<evidence type="ECO:0000256" key="4">
    <source>
        <dbReference type="ARBA" id="ARBA00022723"/>
    </source>
</evidence>
<gene>
    <name evidence="9" type="ORF">POLS_LOCUS2345</name>
</gene>
<dbReference type="PRINTS" id="PR00385">
    <property type="entry name" value="P450"/>
</dbReference>
<dbReference type="OrthoDB" id="1055148at2759"/>
<dbReference type="Proteomes" id="UP001153618">
    <property type="component" value="Unassembled WGS sequence"/>
</dbReference>
<evidence type="ECO:0000256" key="1">
    <source>
        <dbReference type="ARBA" id="ARBA00001971"/>
    </source>
</evidence>
<feature type="binding site" description="axial binding residue" evidence="8">
    <location>
        <position position="258"/>
    </location>
    <ligand>
        <name>heme</name>
        <dbReference type="ChEBI" id="CHEBI:30413"/>
    </ligand>
    <ligandPart>
        <name>Fe</name>
        <dbReference type="ChEBI" id="CHEBI:18248"/>
    </ligandPart>
</feature>
<reference evidence="9" key="1">
    <citation type="submission" date="2021-07" db="EMBL/GenBank/DDBJ databases">
        <authorList>
            <person name="Branca A.L. A."/>
        </authorList>
    </citation>
    <scope>NUCLEOTIDE SEQUENCE</scope>
</reference>
<dbReference type="EMBL" id="CAJVOS010000014">
    <property type="protein sequence ID" value="CAG8018948.1"/>
    <property type="molecule type" value="Genomic_DNA"/>
</dbReference>
<dbReference type="Gene3D" id="1.10.630.10">
    <property type="entry name" value="Cytochrome P450"/>
    <property type="match status" value="1"/>
</dbReference>
<evidence type="ECO:0000256" key="6">
    <source>
        <dbReference type="ARBA" id="ARBA00023004"/>
    </source>
</evidence>
<dbReference type="PRINTS" id="PR00463">
    <property type="entry name" value="EP450I"/>
</dbReference>
<evidence type="ECO:0000313" key="10">
    <source>
        <dbReference type="Proteomes" id="UP001153618"/>
    </source>
</evidence>
<evidence type="ECO:0000313" key="9">
    <source>
        <dbReference type="EMBL" id="CAG8018948.1"/>
    </source>
</evidence>
<dbReference type="GO" id="GO:0020037">
    <property type="term" value="F:heme binding"/>
    <property type="evidence" value="ECO:0007669"/>
    <property type="project" value="InterPro"/>
</dbReference>
<evidence type="ECO:0000256" key="7">
    <source>
        <dbReference type="ARBA" id="ARBA00023033"/>
    </source>
</evidence>
<proteinExistence type="inferred from homology"/>
<dbReference type="GO" id="GO:0043386">
    <property type="term" value="P:mycotoxin biosynthetic process"/>
    <property type="evidence" value="ECO:0007669"/>
    <property type="project" value="UniProtKB-ARBA"/>
</dbReference>
<evidence type="ECO:0000256" key="5">
    <source>
        <dbReference type="ARBA" id="ARBA00023002"/>
    </source>
</evidence>
<dbReference type="PANTHER" id="PTHR24286:SF24">
    <property type="entry name" value="LANOSTEROL 14-ALPHA DEMETHYLASE"/>
    <property type="match status" value="1"/>
</dbReference>
<dbReference type="SUPFAM" id="SSF48264">
    <property type="entry name" value="Cytochrome P450"/>
    <property type="match status" value="1"/>
</dbReference>
<dbReference type="GO" id="GO:0016705">
    <property type="term" value="F:oxidoreductase activity, acting on paired donors, with incorporation or reduction of molecular oxygen"/>
    <property type="evidence" value="ECO:0007669"/>
    <property type="project" value="InterPro"/>
</dbReference>
<dbReference type="InterPro" id="IPR036396">
    <property type="entry name" value="Cyt_P450_sf"/>
</dbReference>
<keyword evidence="5" id="KW-0560">Oxidoreductase</keyword>
<dbReference type="AlphaFoldDB" id="A0A9W4HFV7"/>
<accession>A0A9W4HFV7</accession>
<evidence type="ECO:0000256" key="8">
    <source>
        <dbReference type="PIRSR" id="PIRSR602401-1"/>
    </source>
</evidence>